<evidence type="ECO:0000313" key="2">
    <source>
        <dbReference type="EMBL" id="EEH10032.1"/>
    </source>
</evidence>
<feature type="compositionally biased region" description="Polar residues" evidence="1">
    <location>
        <begin position="423"/>
        <end position="434"/>
    </location>
</feature>
<feature type="region of interest" description="Disordered" evidence="1">
    <location>
        <begin position="401"/>
        <end position="434"/>
    </location>
</feature>
<protein>
    <submittedName>
        <fullName evidence="2">Uncharacterized protein</fullName>
    </submittedName>
</protein>
<name>C0NFL1_AJECG</name>
<dbReference type="Proteomes" id="UP000001631">
    <property type="component" value="Unassembled WGS sequence"/>
</dbReference>
<evidence type="ECO:0000313" key="3">
    <source>
        <dbReference type="Proteomes" id="UP000001631"/>
    </source>
</evidence>
<accession>C0NFL1</accession>
<organism evidence="2 3">
    <name type="scientific">Ajellomyces capsulatus (strain G186AR / H82 / ATCC MYA-2454 / RMSCC 2432)</name>
    <name type="common">Darling's disease fungus</name>
    <name type="synonym">Histoplasma capsulatum</name>
    <dbReference type="NCBI Taxonomy" id="447093"/>
    <lineage>
        <taxon>Eukaryota</taxon>
        <taxon>Fungi</taxon>
        <taxon>Dikarya</taxon>
        <taxon>Ascomycota</taxon>
        <taxon>Pezizomycotina</taxon>
        <taxon>Eurotiomycetes</taxon>
        <taxon>Eurotiomycetidae</taxon>
        <taxon>Onygenales</taxon>
        <taxon>Ajellomycetaceae</taxon>
        <taxon>Histoplasma</taxon>
    </lineage>
</organism>
<dbReference type="HOGENOM" id="CLU_503401_0_0_1"/>
<dbReference type="RefSeq" id="XP_045290512.1">
    <property type="nucleotide sequence ID" value="XM_045428726.1"/>
</dbReference>
<dbReference type="AlphaFoldDB" id="C0NFL1"/>
<reference evidence="2" key="1">
    <citation type="submission" date="2009-02" db="EMBL/GenBank/DDBJ databases">
        <title>The Genome Sequence of Ajellomyces capsulatus strain G186AR.</title>
        <authorList>
            <consortium name="The Broad Institute Genome Sequencing Platform"/>
            <person name="Champion M."/>
            <person name="Cuomo C."/>
            <person name="Ma L.-J."/>
            <person name="Henn M.R."/>
            <person name="Sil A."/>
            <person name="Goldman B."/>
            <person name="Young S.K."/>
            <person name="Kodira C.D."/>
            <person name="Zeng Q."/>
            <person name="Koehrsen M."/>
            <person name="Alvarado L."/>
            <person name="Berlin A."/>
            <person name="Borenstein D."/>
            <person name="Chen Z."/>
            <person name="Engels R."/>
            <person name="Freedman E."/>
            <person name="Gellesch M."/>
            <person name="Goldberg J."/>
            <person name="Griggs A."/>
            <person name="Gujja S."/>
            <person name="Heiman D."/>
            <person name="Hepburn T."/>
            <person name="Howarth C."/>
            <person name="Jen D."/>
            <person name="Larson L."/>
            <person name="Lewis B."/>
            <person name="Mehta T."/>
            <person name="Park D."/>
            <person name="Pearson M."/>
            <person name="Roberts A."/>
            <person name="Saif S."/>
            <person name="Shea T."/>
            <person name="Shenoy N."/>
            <person name="Sisk P."/>
            <person name="Stolte C."/>
            <person name="Sykes S."/>
            <person name="Walk T."/>
            <person name="White J."/>
            <person name="Yandava C."/>
            <person name="Klein B."/>
            <person name="McEwen J.G."/>
            <person name="Puccia R."/>
            <person name="Goldman G.H."/>
            <person name="Felipe M.S."/>
            <person name="Nino-Vega G."/>
            <person name="San-Blas G."/>
            <person name="Taylor J."/>
            <person name="Mendoza L."/>
            <person name="Galagan J."/>
            <person name="Nusbaum C."/>
            <person name="Birren B."/>
        </authorList>
    </citation>
    <scope>NUCLEOTIDE SEQUENCE</scope>
    <source>
        <strain evidence="2">G186AR</strain>
    </source>
</reference>
<dbReference type="InParanoid" id="C0NFL1"/>
<dbReference type="GeneID" id="69034693"/>
<gene>
    <name evidence="2" type="ORF">HCBG_01677</name>
</gene>
<dbReference type="EMBL" id="GG663364">
    <property type="protein sequence ID" value="EEH10032.1"/>
    <property type="molecule type" value="Genomic_DNA"/>
</dbReference>
<keyword evidence="3" id="KW-1185">Reference proteome</keyword>
<dbReference type="VEuPathDB" id="FungiDB:I7I50_00953"/>
<proteinExistence type="predicted"/>
<sequence length="539" mass="61080">MFNSVFAGLPPSFADRSKLDSEKLFQSSDGSVLQDAKNAYLQDTNHFDKVISSQESLHRGARIEISYLESVAQYMNESSRAQQFLEHTCTAVSHGNLAYFNNLKRGFDWGINAMFCVTGSPQQSQNPYDDTILTRAYNSMVATVNMLNGDDNFTLSPKSYRAPLISSEYKSRLIQRSGRSCELTGAQFIAKDRCTTASNCTAVHIIPKRMCLLTDGASGVFAWLVLAILLSKKQFDDVWDQCAAQDGNESRNLLLLLNEIKMGYDQAYFKLSYSNANDVNRPLLRRDYDHALQNRERMVMGFEWLVPEEEHRMRHWVPRRISDDQRSILPVSEHHAGIERNIPTAVHYVNFASNGIEDPSPLLLDVHNLMASLFIRFQNFVKPGRRKFPLGPMWSAFVREDNNTSKSNSRQRSHPPTRDSLTDNKPVSSPSQFNMRAAGDLCDGAVKAQNPGKRPSDHVDDIDSHFLASQDGEEEGPNSASSISFQRAIEEYLKKEEIWWIDQMYNGEVPYAPYSEDESSYTSFLQHKVIIPTWIAGLP</sequence>
<evidence type="ECO:0000256" key="1">
    <source>
        <dbReference type="SAM" id="MobiDB-lite"/>
    </source>
</evidence>